<dbReference type="Pfam" id="PF12833">
    <property type="entry name" value="HTH_18"/>
    <property type="match status" value="1"/>
</dbReference>
<sequence>MRAAALPVLVRSRSQAFPVVESPSSHGCHTVGVARSVGCLSLTSDGAGSQGGGVEQHRIVFVIFEGFQPLDLFGPYEVFQHAHQLTGRYSCQVTAPYPGPVRSGSGLPVHVPHAVADLDPAGIDTLVVAGGGGVDQARHDPVLTGWIADAGAGARRVASVCSGVFLLAAAGLLHGRRATTHWAREQQLVREHPELAVDCDPIFLRDGRVWTSAGVTAGMDLALALVEDDVGREVAHAVAQEMVLFLRRPGNQSQFSVPLWSRQPSTDPLRAVVSAIHADPGARHGITDLAAHAGLSPRHLQRRFTAELGTPPATYVEGVRIEAAKRALAETGHPVETIARRYGFGTAETLRRAFHRRLGVAPSDYRDRFRSTREHT</sequence>
<dbReference type="Pfam" id="PF01965">
    <property type="entry name" value="DJ-1_PfpI"/>
    <property type="match status" value="1"/>
</dbReference>
<gene>
    <name evidence="4" type="ORF">SALB_01245</name>
</gene>
<evidence type="ECO:0000256" key="1">
    <source>
        <dbReference type="ARBA" id="ARBA00023015"/>
    </source>
</evidence>
<dbReference type="PANTHER" id="PTHR43130:SF3">
    <property type="entry name" value="HTH-TYPE TRANSCRIPTIONAL REGULATOR RV1931C"/>
    <property type="match status" value="1"/>
</dbReference>
<dbReference type="SMART" id="SM00342">
    <property type="entry name" value="HTH_ARAC"/>
    <property type="match status" value="1"/>
</dbReference>
<dbReference type="GO" id="GO:0043565">
    <property type="term" value="F:sequence-specific DNA binding"/>
    <property type="evidence" value="ECO:0007669"/>
    <property type="project" value="InterPro"/>
</dbReference>
<evidence type="ECO:0000256" key="2">
    <source>
        <dbReference type="ARBA" id="ARBA00023125"/>
    </source>
</evidence>
<evidence type="ECO:0000313" key="5">
    <source>
        <dbReference type="Proteomes" id="UP000288351"/>
    </source>
</evidence>
<dbReference type="SUPFAM" id="SSF52317">
    <property type="entry name" value="Class I glutamine amidotransferase-like"/>
    <property type="match status" value="1"/>
</dbReference>
<accession>A0A059VNN1</accession>
<dbReference type="InterPro" id="IPR052158">
    <property type="entry name" value="INH-QAR"/>
</dbReference>
<dbReference type="InterPro" id="IPR009057">
    <property type="entry name" value="Homeodomain-like_sf"/>
</dbReference>
<keyword evidence="3" id="KW-0804">Transcription</keyword>
<dbReference type="STRING" id="68570.DC74_441"/>
<dbReference type="GO" id="GO:0003700">
    <property type="term" value="F:DNA-binding transcription factor activity"/>
    <property type="evidence" value="ECO:0007669"/>
    <property type="project" value="InterPro"/>
</dbReference>
<dbReference type="PROSITE" id="PS01124">
    <property type="entry name" value="HTH_ARAC_FAMILY_2"/>
    <property type="match status" value="1"/>
</dbReference>
<dbReference type="SUPFAM" id="SSF46689">
    <property type="entry name" value="Homeodomain-like"/>
    <property type="match status" value="2"/>
</dbReference>
<proteinExistence type="predicted"/>
<dbReference type="Proteomes" id="UP000288351">
    <property type="component" value="Unassembled WGS sequence"/>
</dbReference>
<dbReference type="PANTHER" id="PTHR43130">
    <property type="entry name" value="ARAC-FAMILY TRANSCRIPTIONAL REGULATOR"/>
    <property type="match status" value="1"/>
</dbReference>
<dbReference type="InterPro" id="IPR018062">
    <property type="entry name" value="HTH_AraC-typ_CS"/>
</dbReference>
<reference evidence="4 5" key="1">
    <citation type="journal article" date="2019" name="Microbiol. Resour. Announc.">
        <title>Draft Genome Sequence of the Most Traditional epsilon-Poly-l-Lysine Producer, Streptomyces albulus NBRC14147.</title>
        <authorList>
            <person name="Yamanaka K."/>
            <person name="Hamano Y."/>
        </authorList>
    </citation>
    <scope>NUCLEOTIDE SEQUENCE [LARGE SCALE GENOMIC DNA]</scope>
    <source>
        <strain evidence="4 5">NBRC 14147</strain>
    </source>
</reference>
<organism evidence="4 5">
    <name type="scientific">Streptomyces noursei</name>
    <name type="common">Streptomyces albulus</name>
    <dbReference type="NCBI Taxonomy" id="1971"/>
    <lineage>
        <taxon>Bacteria</taxon>
        <taxon>Bacillati</taxon>
        <taxon>Actinomycetota</taxon>
        <taxon>Actinomycetes</taxon>
        <taxon>Kitasatosporales</taxon>
        <taxon>Streptomycetaceae</taxon>
        <taxon>Streptomyces</taxon>
    </lineage>
</organism>
<dbReference type="InterPro" id="IPR002818">
    <property type="entry name" value="DJ-1/PfpI"/>
</dbReference>
<protein>
    <submittedName>
        <fullName evidence="4">Transcriptional regulator</fullName>
    </submittedName>
</protein>
<evidence type="ECO:0000313" key="4">
    <source>
        <dbReference type="EMBL" id="GCB88574.1"/>
    </source>
</evidence>
<keyword evidence="1" id="KW-0805">Transcription regulation</keyword>
<evidence type="ECO:0000256" key="3">
    <source>
        <dbReference type="ARBA" id="ARBA00023163"/>
    </source>
</evidence>
<comment type="caution">
    <text evidence="4">The sequence shown here is derived from an EMBL/GenBank/DDBJ whole genome shotgun (WGS) entry which is preliminary data.</text>
</comment>
<keyword evidence="2" id="KW-0238">DNA-binding</keyword>
<dbReference type="AlphaFoldDB" id="A0A059VNN1"/>
<dbReference type="EMBL" id="BHXC01000006">
    <property type="protein sequence ID" value="GCB88574.1"/>
    <property type="molecule type" value="Genomic_DNA"/>
</dbReference>
<dbReference type="Gene3D" id="1.10.10.60">
    <property type="entry name" value="Homeodomain-like"/>
    <property type="match status" value="1"/>
</dbReference>
<name>A0A059VNN1_STRNR</name>
<dbReference type="Gene3D" id="3.40.50.880">
    <property type="match status" value="1"/>
</dbReference>
<dbReference type="eggNOG" id="COG4977">
    <property type="taxonomic scope" value="Bacteria"/>
</dbReference>
<dbReference type="PROSITE" id="PS00041">
    <property type="entry name" value="HTH_ARAC_FAMILY_1"/>
    <property type="match status" value="1"/>
</dbReference>
<dbReference type="InterPro" id="IPR018060">
    <property type="entry name" value="HTH_AraC"/>
</dbReference>
<dbReference type="InterPro" id="IPR029062">
    <property type="entry name" value="Class_I_gatase-like"/>
</dbReference>
<dbReference type="CDD" id="cd03137">
    <property type="entry name" value="GATase1_AraC_1"/>
    <property type="match status" value="1"/>
</dbReference>